<feature type="transmembrane region" description="Helical" evidence="9">
    <location>
        <begin position="1422"/>
        <end position="1442"/>
    </location>
</feature>
<dbReference type="InterPro" id="IPR021910">
    <property type="entry name" value="NGX6/PGAP6/MYMK"/>
</dbReference>
<sequence length="1478" mass="166159">MTFQVYVPLSCVLDGVDSHPYFGTGVILYHSEETGLVAVDKYTVAISASELMISSAALPIKIHGEVVFLHPVHKYAIIAYDPSFLGPTGASFVRAAELLPEPELRCGETVYLVDLDSGLQATSRKSVVTNPYKDFSSTSAEVHADFSSILAGGLTNEHERVKALWGSFSIMNCSCEEHGEHQIAKGIPIHSLNQVLTEIISGVKGPSLVINGIRRPMPLHRILEVELYPTLLSEARSFGLSNNWIRALVKKDPVRRQVLQVQGCLVGSKAKNLLQQGDMVLAVNKNPITCFNDLDDDMDDKLKLTIWRQGREIELLVGTDTRDGGGTPHTINWCGCLLQYPHPAVCALGFLPEEGHSDYVSMSCGSPMERFKLAPHQWIVEVKGKQTGDLDTFVDVIKGKDNIRLPWMTRTSTMLSRLGGGANKRKRGADPTGVKKQHLSTNVFPHLRMRKLPKHARGRLLDRIHRSGLVIKYVTGDGNCQFRSLSKIFHKTQSKYHDLRLQIVKEMRANRQLYIDYGKSLKIPEMNMNDSEYDDYVARMSRDKTWGDIITLFAATNLYKVRATIISSFVDSPMREVVPVGVRYKTDIYLSYVYISDDDAHYDALVHPDDVRFLHRSLSPVRHLVREHFELVVENIPYSWTSDRLLEFFEQCGAVADARVMYGRDGRSLGFGYVEMRYERDLKRVIAVMDGSLCDGRRIQVYKVIENRFDREAIADESFIISRFSYSKTSLKPFDWRYIRVDLPTSFSSMTVALESDVKLNKNYVKKANLYNLPVICVREGSPPLPDVYNTSLTGLGTMCWILFLTNHWERKISPGVWYFGLFNGIGSMRTQSKMINRGSRYSFSGNVSIEGCMGPSISGQFCNKTVDQLSCADQNSTQENVVSCINNHESSCSGQNEPKVYSLDLLSISERITISAAIVKVNRSQLPDGTSNYSSIGLMCYVRHGAMPSPSIHDYSGNINDAPLAIHSPKVGMWYITILPLDLTNGTMGNMKVCYSLLWQINQCPQNKAGFNCMWERYMLQTVLRKDPSLPFESYYLPVADKGSSRSSNFLLEPLLSNSSLGRHSQSQDFAWTYFAVEVPSGAAGGSIHFRINSDTKLDHEIYVSYGGLPLEDRWDYFYANSTSNSNGSMFFKLYDSDEKTIGFYIVYAKGGTWSFGIKHLTSSRTSQSQTTMSISVERCPRKCSSHGTCQDVVEMSGLAIYSYCWCDRTHGGFDCSVELVSHRGHILQSVSLIASNAAFVFPAYWALRQKAFAEWVLYTSSGISSGLYHACDVGTWCALSFRVLQFMDFWLSFMAVVSTFVYLATIDEASKRTIHTVVAILTALMAETGATRSSNIVLVIAIGAIGLLAGWLIEFFARYKRGSFSAELLLNMLQRWQIKGWLPNLVKTVLKRFRWFFVLAGFVALAMAAISWSLESTESYWFWHSMWHVSIYTSSFFFLCSKVNVIECENQGSTNTNYQLTRQDSLSRGEDQPANA</sequence>
<feature type="region of interest" description="Disordered" evidence="8">
    <location>
        <begin position="417"/>
        <end position="436"/>
    </location>
</feature>
<dbReference type="InterPro" id="IPR036034">
    <property type="entry name" value="PDZ_sf"/>
</dbReference>
<dbReference type="SUPFAM" id="SSF54001">
    <property type="entry name" value="Cysteine proteinases"/>
    <property type="match status" value="1"/>
</dbReference>
<dbReference type="SUPFAM" id="SSF50156">
    <property type="entry name" value="PDZ domain-like"/>
    <property type="match status" value="1"/>
</dbReference>
<dbReference type="InterPro" id="IPR003323">
    <property type="entry name" value="OTU_dom"/>
</dbReference>
<evidence type="ECO:0000256" key="3">
    <source>
        <dbReference type="ARBA" id="ARBA00022475"/>
    </source>
</evidence>
<dbReference type="EMBL" id="PKPP01003392">
    <property type="protein sequence ID" value="PWA69649.1"/>
    <property type="molecule type" value="Genomic_DNA"/>
</dbReference>
<evidence type="ECO:0000256" key="1">
    <source>
        <dbReference type="ARBA" id="ARBA00004651"/>
    </source>
</evidence>
<evidence type="ECO:0000259" key="10">
    <source>
        <dbReference type="PROSITE" id="PS50102"/>
    </source>
</evidence>
<protein>
    <submittedName>
        <fullName evidence="12">EGF-like domain-containing protein</fullName>
    </submittedName>
</protein>
<dbReference type="CDD" id="cd00590">
    <property type="entry name" value="RRM_SF"/>
    <property type="match status" value="1"/>
</dbReference>
<dbReference type="Pfam" id="PF02338">
    <property type="entry name" value="OTU"/>
    <property type="match status" value="1"/>
</dbReference>
<keyword evidence="6 9" id="KW-0472">Membrane</keyword>
<dbReference type="OrthoDB" id="69646at2759"/>
<feature type="transmembrane region" description="Helical" evidence="9">
    <location>
        <begin position="1315"/>
        <end position="1332"/>
    </location>
</feature>
<evidence type="ECO:0000313" key="12">
    <source>
        <dbReference type="EMBL" id="PWA69649.1"/>
    </source>
</evidence>
<dbReference type="PROSITE" id="PS00022">
    <property type="entry name" value="EGF_1"/>
    <property type="match status" value="1"/>
</dbReference>
<dbReference type="GO" id="GO:0003723">
    <property type="term" value="F:RNA binding"/>
    <property type="evidence" value="ECO:0007669"/>
    <property type="project" value="UniProtKB-UniRule"/>
</dbReference>
<reference evidence="12 13" key="1">
    <citation type="journal article" date="2018" name="Mol. Plant">
        <title>The genome of Artemisia annua provides insight into the evolution of Asteraceae family and artemisinin biosynthesis.</title>
        <authorList>
            <person name="Shen Q."/>
            <person name="Zhang L."/>
            <person name="Liao Z."/>
            <person name="Wang S."/>
            <person name="Yan T."/>
            <person name="Shi P."/>
            <person name="Liu M."/>
            <person name="Fu X."/>
            <person name="Pan Q."/>
            <person name="Wang Y."/>
            <person name="Lv Z."/>
            <person name="Lu X."/>
            <person name="Zhang F."/>
            <person name="Jiang W."/>
            <person name="Ma Y."/>
            <person name="Chen M."/>
            <person name="Hao X."/>
            <person name="Li L."/>
            <person name="Tang Y."/>
            <person name="Lv G."/>
            <person name="Zhou Y."/>
            <person name="Sun X."/>
            <person name="Brodelius P.E."/>
            <person name="Rose J.K.C."/>
            <person name="Tang K."/>
        </authorList>
    </citation>
    <scope>NUCLEOTIDE SEQUENCE [LARGE SCALE GENOMIC DNA]</scope>
    <source>
        <strain evidence="13">cv. Huhao1</strain>
        <tissue evidence="12">Leaf</tissue>
    </source>
</reference>
<feature type="domain" description="OTU" evidence="11">
    <location>
        <begin position="469"/>
        <end position="608"/>
    </location>
</feature>
<accession>A0A2U1N816</accession>
<dbReference type="SUPFAM" id="SSF54928">
    <property type="entry name" value="RNA-binding domain, RBD"/>
    <property type="match status" value="1"/>
</dbReference>
<feature type="domain" description="RRM" evidence="10">
    <location>
        <begin position="629"/>
        <end position="706"/>
    </location>
</feature>
<name>A0A2U1N816_ARTAN</name>
<proteinExistence type="inferred from homology"/>
<feature type="transmembrane region" description="Helical" evidence="9">
    <location>
        <begin position="1291"/>
        <end position="1308"/>
    </location>
</feature>
<dbReference type="Proteomes" id="UP000245207">
    <property type="component" value="Unassembled WGS sequence"/>
</dbReference>
<dbReference type="InterPro" id="IPR000504">
    <property type="entry name" value="RRM_dom"/>
</dbReference>
<comment type="subcellular location">
    <subcellularLocation>
        <location evidence="1">Cell membrane</location>
        <topology evidence="1">Multi-pass membrane protein</topology>
    </subcellularLocation>
</comment>
<dbReference type="Pfam" id="PF00076">
    <property type="entry name" value="RRM_1"/>
    <property type="match status" value="1"/>
</dbReference>
<dbReference type="InterPro" id="IPR000742">
    <property type="entry name" value="EGF"/>
</dbReference>
<dbReference type="Gene3D" id="2.30.42.10">
    <property type="match status" value="1"/>
</dbReference>
<dbReference type="InterPro" id="IPR035979">
    <property type="entry name" value="RBD_domain_sf"/>
</dbReference>
<dbReference type="InterPro" id="IPR038765">
    <property type="entry name" value="Papain-like_cys_pep_sf"/>
</dbReference>
<evidence type="ECO:0000256" key="4">
    <source>
        <dbReference type="ARBA" id="ARBA00022692"/>
    </source>
</evidence>
<dbReference type="InterPro" id="IPR012677">
    <property type="entry name" value="Nucleotide-bd_a/b_plait_sf"/>
</dbReference>
<dbReference type="CDD" id="cd22751">
    <property type="entry name" value="OTU_plant_OTU9-like"/>
    <property type="match status" value="1"/>
</dbReference>
<dbReference type="PANTHER" id="PTHR14319:SF3">
    <property type="entry name" value="TRANSMEMBRANE PROTEIN-LIKE PROTEIN"/>
    <property type="match status" value="1"/>
</dbReference>
<evidence type="ECO:0000256" key="6">
    <source>
        <dbReference type="ARBA" id="ARBA00023136"/>
    </source>
</evidence>
<evidence type="ECO:0000256" key="2">
    <source>
        <dbReference type="ARBA" id="ARBA00005542"/>
    </source>
</evidence>
<organism evidence="12 13">
    <name type="scientific">Artemisia annua</name>
    <name type="common">Sweet wormwood</name>
    <dbReference type="NCBI Taxonomy" id="35608"/>
    <lineage>
        <taxon>Eukaryota</taxon>
        <taxon>Viridiplantae</taxon>
        <taxon>Streptophyta</taxon>
        <taxon>Embryophyta</taxon>
        <taxon>Tracheophyta</taxon>
        <taxon>Spermatophyta</taxon>
        <taxon>Magnoliopsida</taxon>
        <taxon>eudicotyledons</taxon>
        <taxon>Gunneridae</taxon>
        <taxon>Pentapetalae</taxon>
        <taxon>asterids</taxon>
        <taxon>campanulids</taxon>
        <taxon>Asterales</taxon>
        <taxon>Asteraceae</taxon>
        <taxon>Asteroideae</taxon>
        <taxon>Anthemideae</taxon>
        <taxon>Artemisiinae</taxon>
        <taxon>Artemisia</taxon>
    </lineage>
</organism>
<gene>
    <name evidence="12" type="ORF">CTI12_AA294580</name>
</gene>
<keyword evidence="5 9" id="KW-1133">Transmembrane helix</keyword>
<dbReference type="Gene3D" id="3.30.70.330">
    <property type="match status" value="1"/>
</dbReference>
<dbReference type="Pfam" id="PF12036">
    <property type="entry name" value="DUF3522"/>
    <property type="match status" value="1"/>
</dbReference>
<evidence type="ECO:0000256" key="5">
    <source>
        <dbReference type="ARBA" id="ARBA00022989"/>
    </source>
</evidence>
<keyword evidence="4 9" id="KW-0812">Transmembrane</keyword>
<evidence type="ECO:0000259" key="11">
    <source>
        <dbReference type="PROSITE" id="PS50802"/>
    </source>
</evidence>
<comment type="caution">
    <text evidence="12">The sequence shown here is derived from an EMBL/GenBank/DDBJ whole genome shotgun (WGS) entry which is preliminary data.</text>
</comment>
<comment type="similarity">
    <text evidence="2">Belongs to the TMEM8 family.</text>
</comment>
<feature type="transmembrane region" description="Helical" evidence="9">
    <location>
        <begin position="1397"/>
        <end position="1416"/>
    </location>
</feature>
<dbReference type="SMART" id="SM00360">
    <property type="entry name" value="RRM"/>
    <property type="match status" value="1"/>
</dbReference>
<evidence type="ECO:0000256" key="9">
    <source>
        <dbReference type="SAM" id="Phobius"/>
    </source>
</evidence>
<keyword evidence="13" id="KW-1185">Reference proteome</keyword>
<dbReference type="Gene3D" id="3.90.70.80">
    <property type="match status" value="1"/>
</dbReference>
<dbReference type="PROSITE" id="PS50802">
    <property type="entry name" value="OTU"/>
    <property type="match status" value="1"/>
</dbReference>
<evidence type="ECO:0000256" key="8">
    <source>
        <dbReference type="SAM" id="MobiDB-lite"/>
    </source>
</evidence>
<feature type="transmembrane region" description="Helical" evidence="9">
    <location>
        <begin position="1338"/>
        <end position="1359"/>
    </location>
</feature>
<keyword evidence="3" id="KW-1003">Cell membrane</keyword>
<dbReference type="PROSITE" id="PS50102">
    <property type="entry name" value="RRM"/>
    <property type="match status" value="1"/>
</dbReference>
<evidence type="ECO:0000313" key="13">
    <source>
        <dbReference type="Proteomes" id="UP000245207"/>
    </source>
</evidence>
<dbReference type="GO" id="GO:0005886">
    <property type="term" value="C:plasma membrane"/>
    <property type="evidence" value="ECO:0007669"/>
    <property type="project" value="UniProtKB-SubCell"/>
</dbReference>
<dbReference type="PANTHER" id="PTHR14319">
    <property type="entry name" value="FIVE-SPAN TRANSMEMBRANE PROTEIN M83"/>
    <property type="match status" value="1"/>
</dbReference>
<keyword evidence="7" id="KW-0694">RNA-binding</keyword>
<evidence type="ECO:0000256" key="7">
    <source>
        <dbReference type="PROSITE-ProRule" id="PRU00176"/>
    </source>
</evidence>